<evidence type="ECO:0000313" key="3">
    <source>
        <dbReference type="Proteomes" id="UP000474565"/>
    </source>
</evidence>
<dbReference type="RefSeq" id="WP_161020138.1">
    <property type="nucleotide sequence ID" value="NZ_WWCP01000018.1"/>
</dbReference>
<reference evidence="2 3" key="1">
    <citation type="submission" date="2019-12" db="EMBL/GenBank/DDBJ databases">
        <title>Novel species isolated from a subtropical stream in China.</title>
        <authorList>
            <person name="Lu H."/>
        </authorList>
    </citation>
    <scope>NUCLEOTIDE SEQUENCE [LARGE SCALE GENOMIC DNA]</scope>
    <source>
        <strain evidence="2 3">FT50W</strain>
    </source>
</reference>
<dbReference type="Proteomes" id="UP000474565">
    <property type="component" value="Unassembled WGS sequence"/>
</dbReference>
<dbReference type="Pfam" id="PF20278">
    <property type="entry name" value="CTD2"/>
    <property type="match status" value="1"/>
</dbReference>
<evidence type="ECO:0000313" key="2">
    <source>
        <dbReference type="EMBL" id="MYM83354.1"/>
    </source>
</evidence>
<accession>A0A6L8ML15</accession>
<dbReference type="AlphaFoldDB" id="A0A6L8ML15"/>
<protein>
    <submittedName>
        <fullName evidence="2">NAD(P)-binding protein</fullName>
    </submittedName>
</protein>
<gene>
    <name evidence="2" type="ORF">GTP44_15510</name>
</gene>
<dbReference type="SUPFAM" id="SSF51905">
    <property type="entry name" value="FAD/NAD(P)-binding domain"/>
    <property type="match status" value="1"/>
</dbReference>
<dbReference type="EMBL" id="WWCP01000018">
    <property type="protein sequence ID" value="MYM83354.1"/>
    <property type="molecule type" value="Genomic_DNA"/>
</dbReference>
<name>A0A6L8ML15_9BURK</name>
<dbReference type="InterPro" id="IPR036188">
    <property type="entry name" value="FAD/NAD-bd_sf"/>
</dbReference>
<dbReference type="InterPro" id="IPR046918">
    <property type="entry name" value="ABC-3C_CTD2"/>
</dbReference>
<comment type="caution">
    <text evidence="2">The sequence shown here is derived from an EMBL/GenBank/DDBJ whole genome shotgun (WGS) entry which is preliminary data.</text>
</comment>
<proteinExistence type="predicted"/>
<organism evidence="2 3">
    <name type="scientific">Duganella lactea</name>
    <dbReference type="NCBI Taxonomy" id="2692173"/>
    <lineage>
        <taxon>Bacteria</taxon>
        <taxon>Pseudomonadati</taxon>
        <taxon>Pseudomonadota</taxon>
        <taxon>Betaproteobacteria</taxon>
        <taxon>Burkholderiales</taxon>
        <taxon>Oxalobacteraceae</taxon>
        <taxon>Telluria group</taxon>
        <taxon>Duganella</taxon>
    </lineage>
</organism>
<evidence type="ECO:0000259" key="1">
    <source>
        <dbReference type="Pfam" id="PF20278"/>
    </source>
</evidence>
<dbReference type="Gene3D" id="3.50.50.60">
    <property type="entry name" value="FAD/NAD(P)-binding domain"/>
    <property type="match status" value="1"/>
</dbReference>
<feature type="domain" description="ABC-three component systems C-terminal" evidence="1">
    <location>
        <begin position="482"/>
        <end position="802"/>
    </location>
</feature>
<sequence>MNPADILAGAAVPDSPKLYVIGSFDKRITFYSQQARALSLVHALHDQGHLKDCKRVAVIGAGAAGVTAAAALLLATSAKVVLFDSAPNMLSLQGATERRKLDPHIYDWPKIDTTDRAANLPLLDWESGSSKQVRMDVIKQFEQIVACRPELEKKLGCKVTKIERDDKVYKVAFTRIGSAANPVPEDDNPGYFDMVFLAIGFGVEPKQAIRGVRSASYWSDAGVPGPEFDGRPSPSFFISGNGDGGLIDFVAAASSDFNHGTMLSLITENLRMEAVRSALQDIDKRAREVEPGQPPLDLWAAYETEIHPLIRDNGLVHQFRMQMRPGVRLVLQTREKQIFSLDTAVLNRLAVYVSVKACQEIGAHIFKHIHCGEVTSTISDDDGYLLNCDGIGEIAADEVIVRRGPNRDAVREPFQNVLNAYGEAHARWLARYKNMTVVPGLSQDARSFFEKLCRDAGVPPSPRIQNAAIRARRFKMTRDGTNIHWTGAVAKTDLAQIWSTSNYYELVLADGAESLGKMAPLVLRIAGHCKNLTVYSDRVFWDGLIKSVIDKGPAKGLNKPLFGEGLPAGATEEPHDFPLEALAEELHHHLDRWVLTKVDNYISKFLADGTEEGTDIALTIAQDLREMMAVTWKNWTALFDADPALLGNFLCLMMNSNHAEHPAARVLVGPSSTSEIILGVVVSLAIASCWNSVGPKAALPGNLHRKFDAEPEWAGHTFAATRINGKHTLRNVAEGMWRTEFVVLAVDGALDSERASNLSFRDNSSDELTFSVPLGHEPVMLTLSGQFCEAMELGAAALTKFLAGVDARRFIRWDNVIDKRTAA</sequence>